<keyword evidence="4 5" id="KW-0472">Membrane</keyword>
<sequence>MRSEVGPTTADRRARGAVMALFVVNGATYNSLVPRFPALRDGLGLSNAELGSAIAAFPAAALLVGVLAGPLIARFGSGRVAASISLLGALLLPLVAVAPGWWALAAALFVLGITDAWTDAAMNAQGLVVQDRYGRSIINGLHATWSVAAVGAGLLGAGAAGLGVPIGWHLGAVAVVLVIVSALAWLFVVPDPPHQASSDSGSAGVRSVLRSRPAVLGLLAIAGLMVCSGAVEDSSASWGAVYLRDDLGAGAFVAGLPFVAFQVFMTAGRIGGDRVVDRFGAARVARLGALVAAVALAVALLVAHPVAAVVGWSLAGLGVATLFPLAFAAAGTVPGVRPGDGIAVVGFLARLGFLVTPPVIGAIADASSVGTGLLLVPVAALGAALLARSLRPRGPS</sequence>
<feature type="transmembrane region" description="Helical" evidence="5">
    <location>
        <begin position="143"/>
        <end position="162"/>
    </location>
</feature>
<feature type="transmembrane region" description="Helical" evidence="5">
    <location>
        <begin position="342"/>
        <end position="363"/>
    </location>
</feature>
<evidence type="ECO:0000256" key="5">
    <source>
        <dbReference type="SAM" id="Phobius"/>
    </source>
</evidence>
<dbReference type="InterPro" id="IPR020846">
    <property type="entry name" value="MFS_dom"/>
</dbReference>
<reference evidence="7 8" key="1">
    <citation type="submission" date="2023-06" db="EMBL/GenBank/DDBJ databases">
        <title>Actinomycetospora Odt1-22.</title>
        <authorList>
            <person name="Supong K."/>
        </authorList>
    </citation>
    <scope>NUCLEOTIDE SEQUENCE [LARGE SCALE GENOMIC DNA]</scope>
    <source>
        <strain evidence="7 8">Odt1-22</strain>
    </source>
</reference>
<dbReference type="InterPro" id="IPR036259">
    <property type="entry name" value="MFS_trans_sf"/>
</dbReference>
<dbReference type="Pfam" id="PF07690">
    <property type="entry name" value="MFS_1"/>
    <property type="match status" value="2"/>
</dbReference>
<organism evidence="7 8">
    <name type="scientific">Actinomycetospora termitidis</name>
    <dbReference type="NCBI Taxonomy" id="3053470"/>
    <lineage>
        <taxon>Bacteria</taxon>
        <taxon>Bacillati</taxon>
        <taxon>Actinomycetota</taxon>
        <taxon>Actinomycetes</taxon>
        <taxon>Pseudonocardiales</taxon>
        <taxon>Pseudonocardiaceae</taxon>
        <taxon>Actinomycetospora</taxon>
    </lineage>
</organism>
<evidence type="ECO:0000256" key="2">
    <source>
        <dbReference type="ARBA" id="ARBA00022692"/>
    </source>
</evidence>
<dbReference type="RefSeq" id="WP_286051262.1">
    <property type="nucleotide sequence ID" value="NZ_JASVWF010000001.1"/>
</dbReference>
<dbReference type="CDD" id="cd17393">
    <property type="entry name" value="MFS_MosC_like"/>
    <property type="match status" value="1"/>
</dbReference>
<dbReference type="SUPFAM" id="SSF103473">
    <property type="entry name" value="MFS general substrate transporter"/>
    <property type="match status" value="1"/>
</dbReference>
<evidence type="ECO:0000256" key="1">
    <source>
        <dbReference type="ARBA" id="ARBA00004651"/>
    </source>
</evidence>
<feature type="transmembrane region" description="Helical" evidence="5">
    <location>
        <begin position="12"/>
        <end position="32"/>
    </location>
</feature>
<dbReference type="EMBL" id="JASVWF010000001">
    <property type="protein sequence ID" value="MDL5155156.1"/>
    <property type="molecule type" value="Genomic_DNA"/>
</dbReference>
<keyword evidence="8" id="KW-1185">Reference proteome</keyword>
<dbReference type="InterPro" id="IPR051788">
    <property type="entry name" value="MFS_Transporter"/>
</dbReference>
<evidence type="ECO:0000313" key="7">
    <source>
        <dbReference type="EMBL" id="MDL5155156.1"/>
    </source>
</evidence>
<proteinExistence type="predicted"/>
<feature type="transmembrane region" description="Helical" evidence="5">
    <location>
        <begin position="309"/>
        <end position="330"/>
    </location>
</feature>
<feature type="transmembrane region" description="Helical" evidence="5">
    <location>
        <begin position="251"/>
        <end position="272"/>
    </location>
</feature>
<protein>
    <submittedName>
        <fullName evidence="7">MFS transporter</fullName>
    </submittedName>
</protein>
<dbReference type="Proteomes" id="UP001231924">
    <property type="component" value="Unassembled WGS sequence"/>
</dbReference>
<feature type="transmembrane region" description="Helical" evidence="5">
    <location>
        <begin position="80"/>
        <end position="96"/>
    </location>
</feature>
<accession>A0ABT7M3Z8</accession>
<dbReference type="Gene3D" id="1.20.1250.20">
    <property type="entry name" value="MFS general substrate transporter like domains"/>
    <property type="match status" value="1"/>
</dbReference>
<evidence type="ECO:0000259" key="6">
    <source>
        <dbReference type="PROSITE" id="PS50850"/>
    </source>
</evidence>
<feature type="transmembrane region" description="Helical" evidence="5">
    <location>
        <begin position="52"/>
        <end position="73"/>
    </location>
</feature>
<feature type="transmembrane region" description="Helical" evidence="5">
    <location>
        <begin position="284"/>
        <end position="303"/>
    </location>
</feature>
<keyword evidence="3 5" id="KW-1133">Transmembrane helix</keyword>
<dbReference type="PANTHER" id="PTHR23514">
    <property type="entry name" value="BYPASS OF STOP CODON PROTEIN 6"/>
    <property type="match status" value="1"/>
</dbReference>
<gene>
    <name evidence="7" type="ORF">QRT03_04245</name>
</gene>
<evidence type="ECO:0000256" key="3">
    <source>
        <dbReference type="ARBA" id="ARBA00022989"/>
    </source>
</evidence>
<evidence type="ECO:0000313" key="8">
    <source>
        <dbReference type="Proteomes" id="UP001231924"/>
    </source>
</evidence>
<keyword evidence="2 5" id="KW-0812">Transmembrane</keyword>
<feature type="domain" description="Major facilitator superfamily (MFS) profile" evidence="6">
    <location>
        <begin position="14"/>
        <end position="395"/>
    </location>
</feature>
<feature type="transmembrane region" description="Helical" evidence="5">
    <location>
        <begin position="168"/>
        <end position="188"/>
    </location>
</feature>
<name>A0ABT7M3Z8_9PSEU</name>
<evidence type="ECO:0000256" key="4">
    <source>
        <dbReference type="ARBA" id="ARBA00023136"/>
    </source>
</evidence>
<comment type="caution">
    <text evidence="7">The sequence shown here is derived from an EMBL/GenBank/DDBJ whole genome shotgun (WGS) entry which is preliminary data.</text>
</comment>
<comment type="subcellular location">
    <subcellularLocation>
        <location evidence="1">Cell membrane</location>
        <topology evidence="1">Multi-pass membrane protein</topology>
    </subcellularLocation>
</comment>
<dbReference type="PANTHER" id="PTHR23514:SF13">
    <property type="entry name" value="INNER MEMBRANE PROTEIN YBJJ"/>
    <property type="match status" value="1"/>
</dbReference>
<dbReference type="InterPro" id="IPR011701">
    <property type="entry name" value="MFS"/>
</dbReference>
<feature type="transmembrane region" description="Helical" evidence="5">
    <location>
        <begin position="369"/>
        <end position="387"/>
    </location>
</feature>
<dbReference type="PROSITE" id="PS50850">
    <property type="entry name" value="MFS"/>
    <property type="match status" value="1"/>
</dbReference>